<proteinExistence type="predicted"/>
<name>A0ABD2B1F3_VESMC</name>
<keyword evidence="2" id="KW-1185">Reference proteome</keyword>
<evidence type="ECO:0000313" key="2">
    <source>
        <dbReference type="Proteomes" id="UP001607303"/>
    </source>
</evidence>
<evidence type="ECO:0000313" key="1">
    <source>
        <dbReference type="EMBL" id="KAL2726380.1"/>
    </source>
</evidence>
<dbReference type="Proteomes" id="UP001607303">
    <property type="component" value="Unassembled WGS sequence"/>
</dbReference>
<protein>
    <submittedName>
        <fullName evidence="1">Uncharacterized protein</fullName>
    </submittedName>
</protein>
<organism evidence="1 2">
    <name type="scientific">Vespula maculifrons</name>
    <name type="common">Eastern yellow jacket</name>
    <name type="synonym">Wasp</name>
    <dbReference type="NCBI Taxonomy" id="7453"/>
    <lineage>
        <taxon>Eukaryota</taxon>
        <taxon>Metazoa</taxon>
        <taxon>Ecdysozoa</taxon>
        <taxon>Arthropoda</taxon>
        <taxon>Hexapoda</taxon>
        <taxon>Insecta</taxon>
        <taxon>Pterygota</taxon>
        <taxon>Neoptera</taxon>
        <taxon>Endopterygota</taxon>
        <taxon>Hymenoptera</taxon>
        <taxon>Apocrita</taxon>
        <taxon>Aculeata</taxon>
        <taxon>Vespoidea</taxon>
        <taxon>Vespidae</taxon>
        <taxon>Vespinae</taxon>
        <taxon>Vespula</taxon>
    </lineage>
</organism>
<sequence>MDEKIWAQRAQRELPNNPDFVVLGAIKPLYLCSHWSDLDTENMGVEGATSAFQRPRSDCSRCYSFGEKNC</sequence>
<reference evidence="1 2" key="1">
    <citation type="journal article" date="2024" name="Ann. Entomol. Soc. Am.">
        <title>Genomic analyses of the southern and eastern yellowjacket wasps (Hymenoptera: Vespidae) reveal evolutionary signatures of social life.</title>
        <authorList>
            <person name="Catto M.A."/>
            <person name="Caine P.B."/>
            <person name="Orr S.E."/>
            <person name="Hunt B.G."/>
            <person name="Goodisman M.A.D."/>
        </authorList>
    </citation>
    <scope>NUCLEOTIDE SEQUENCE [LARGE SCALE GENOMIC DNA]</scope>
    <source>
        <strain evidence="1">232</strain>
        <tissue evidence="1">Head and thorax</tissue>
    </source>
</reference>
<dbReference type="AlphaFoldDB" id="A0ABD2B1F3"/>
<comment type="caution">
    <text evidence="1">The sequence shown here is derived from an EMBL/GenBank/DDBJ whole genome shotgun (WGS) entry which is preliminary data.</text>
</comment>
<accession>A0ABD2B1F3</accession>
<gene>
    <name evidence="1" type="ORF">V1477_017807</name>
</gene>
<dbReference type="EMBL" id="JAYRBN010000107">
    <property type="protein sequence ID" value="KAL2726380.1"/>
    <property type="molecule type" value="Genomic_DNA"/>
</dbReference>